<name>A0ABY6K286_9ARAC</name>
<evidence type="ECO:0000256" key="1">
    <source>
        <dbReference type="ARBA" id="ARBA00023033"/>
    </source>
</evidence>
<dbReference type="Gene3D" id="1.10.630.10">
    <property type="entry name" value="Cytochrome P450"/>
    <property type="match status" value="1"/>
</dbReference>
<dbReference type="PANTHER" id="PTHR37984">
    <property type="entry name" value="PROTEIN CBG26694"/>
    <property type="match status" value="1"/>
</dbReference>
<dbReference type="PANTHER" id="PTHR37984:SF13">
    <property type="entry name" value="RIBONUCLEASE H"/>
    <property type="match status" value="1"/>
</dbReference>
<feature type="non-terminal residue" evidence="3">
    <location>
        <position position="187"/>
    </location>
</feature>
<proteinExistence type="predicted"/>
<sequence length="187" mass="21844">MPPATISEWTWPEKPWHRLHLDLAGPFMGRMFLVLVDAYSKWIEIFIIKDNGRQFVSGEFEQFTKMNGIRHTKTSPYNPSTNGLAERYVREFKNLLRKNNGKDDLETNLQSFLFAHRAFPQTVIKEFAGGTANEEKFKIKILEFNTKMGNPREVFHEAGEIKFESLSKLTYMDQVINESLRLYPPSH</sequence>
<dbReference type="InterPro" id="IPR001584">
    <property type="entry name" value="Integrase_cat-core"/>
</dbReference>
<organism evidence="3 4">
    <name type="scientific">Cordylochernes scorpioides</name>
    <dbReference type="NCBI Taxonomy" id="51811"/>
    <lineage>
        <taxon>Eukaryota</taxon>
        <taxon>Metazoa</taxon>
        <taxon>Ecdysozoa</taxon>
        <taxon>Arthropoda</taxon>
        <taxon>Chelicerata</taxon>
        <taxon>Arachnida</taxon>
        <taxon>Pseudoscorpiones</taxon>
        <taxon>Cheliferoidea</taxon>
        <taxon>Chernetidae</taxon>
        <taxon>Cordylochernes</taxon>
    </lineage>
</organism>
<reference evidence="3 4" key="1">
    <citation type="submission" date="2022-01" db="EMBL/GenBank/DDBJ databases">
        <title>A chromosomal length assembly of Cordylochernes scorpioides.</title>
        <authorList>
            <person name="Zeh D."/>
            <person name="Zeh J."/>
        </authorList>
    </citation>
    <scope>NUCLEOTIDE SEQUENCE [LARGE SCALE GENOMIC DNA]</scope>
    <source>
        <strain evidence="3">IN4F17</strain>
        <tissue evidence="3">Whole Body</tissue>
    </source>
</reference>
<dbReference type="PROSITE" id="PS50994">
    <property type="entry name" value="INTEGRASE"/>
    <property type="match status" value="1"/>
</dbReference>
<dbReference type="SUPFAM" id="SSF53098">
    <property type="entry name" value="Ribonuclease H-like"/>
    <property type="match status" value="1"/>
</dbReference>
<dbReference type="Proteomes" id="UP001235939">
    <property type="component" value="Chromosome 02"/>
</dbReference>
<evidence type="ECO:0000313" key="3">
    <source>
        <dbReference type="EMBL" id="UYV62996.1"/>
    </source>
</evidence>
<dbReference type="InterPro" id="IPR012337">
    <property type="entry name" value="RNaseH-like_sf"/>
</dbReference>
<dbReference type="InterPro" id="IPR036396">
    <property type="entry name" value="Cyt_P450_sf"/>
</dbReference>
<protein>
    <submittedName>
        <fullName evidence="3">K02A2.6-like</fullName>
    </submittedName>
</protein>
<dbReference type="InterPro" id="IPR036397">
    <property type="entry name" value="RNaseH_sf"/>
</dbReference>
<gene>
    <name evidence="3" type="ORF">LAZ67_2002786</name>
</gene>
<accession>A0ABY6K286</accession>
<dbReference type="EMBL" id="CP092864">
    <property type="protein sequence ID" value="UYV62996.1"/>
    <property type="molecule type" value="Genomic_DNA"/>
</dbReference>
<keyword evidence="1" id="KW-0503">Monooxygenase</keyword>
<dbReference type="SUPFAM" id="SSF48264">
    <property type="entry name" value="Cytochrome P450"/>
    <property type="match status" value="1"/>
</dbReference>
<dbReference type="Gene3D" id="3.30.420.10">
    <property type="entry name" value="Ribonuclease H-like superfamily/Ribonuclease H"/>
    <property type="match status" value="1"/>
</dbReference>
<keyword evidence="1" id="KW-0560">Oxidoreductase</keyword>
<evidence type="ECO:0000313" key="4">
    <source>
        <dbReference type="Proteomes" id="UP001235939"/>
    </source>
</evidence>
<feature type="domain" description="Integrase catalytic" evidence="2">
    <location>
        <begin position="47"/>
        <end position="159"/>
    </location>
</feature>
<dbReference type="InterPro" id="IPR050951">
    <property type="entry name" value="Retrovirus_Pol_polyprotein"/>
</dbReference>
<keyword evidence="4" id="KW-1185">Reference proteome</keyword>
<evidence type="ECO:0000259" key="2">
    <source>
        <dbReference type="PROSITE" id="PS50994"/>
    </source>
</evidence>